<evidence type="ECO:0000313" key="2">
    <source>
        <dbReference type="Proteomes" id="UP000807504"/>
    </source>
</evidence>
<sequence length="108" mass="11784">MVEVDYGKGGGGGRGKQQVVLVAGERLWPLRTVVEAPEGPGGAGLCGQGGIQEQAEQLRQHQADRSAWKIRSTRCRGYGVKEESDQEWVFAPGLKQLIAAKFVHPSRW</sequence>
<proteinExistence type="predicted"/>
<organism evidence="1 2">
    <name type="scientific">Argiope bruennichi</name>
    <name type="common">Wasp spider</name>
    <name type="synonym">Aranea bruennichi</name>
    <dbReference type="NCBI Taxonomy" id="94029"/>
    <lineage>
        <taxon>Eukaryota</taxon>
        <taxon>Metazoa</taxon>
        <taxon>Ecdysozoa</taxon>
        <taxon>Arthropoda</taxon>
        <taxon>Chelicerata</taxon>
        <taxon>Arachnida</taxon>
        <taxon>Araneae</taxon>
        <taxon>Araneomorphae</taxon>
        <taxon>Entelegynae</taxon>
        <taxon>Araneoidea</taxon>
        <taxon>Araneidae</taxon>
        <taxon>Argiope</taxon>
    </lineage>
</organism>
<protein>
    <submittedName>
        <fullName evidence="1">Uncharacterized protein</fullName>
    </submittedName>
</protein>
<dbReference type="EMBL" id="JABXBU010002072">
    <property type="protein sequence ID" value="KAF8777891.1"/>
    <property type="molecule type" value="Genomic_DNA"/>
</dbReference>
<comment type="caution">
    <text evidence="1">The sequence shown here is derived from an EMBL/GenBank/DDBJ whole genome shotgun (WGS) entry which is preliminary data.</text>
</comment>
<gene>
    <name evidence="1" type="ORF">HNY73_014672</name>
</gene>
<name>A0A8T0ER99_ARGBR</name>
<accession>A0A8T0ER99</accession>
<dbReference type="Proteomes" id="UP000807504">
    <property type="component" value="Unassembled WGS sequence"/>
</dbReference>
<keyword evidence="2" id="KW-1185">Reference proteome</keyword>
<reference evidence="1" key="2">
    <citation type="submission" date="2020-06" db="EMBL/GenBank/DDBJ databases">
        <authorList>
            <person name="Sheffer M."/>
        </authorList>
    </citation>
    <scope>NUCLEOTIDE SEQUENCE</scope>
</reference>
<evidence type="ECO:0000313" key="1">
    <source>
        <dbReference type="EMBL" id="KAF8777891.1"/>
    </source>
</evidence>
<dbReference type="AlphaFoldDB" id="A0A8T0ER99"/>
<reference evidence="1" key="1">
    <citation type="journal article" date="2020" name="bioRxiv">
        <title>Chromosome-level reference genome of the European wasp spider Argiope bruennichi: a resource for studies on range expansion and evolutionary adaptation.</title>
        <authorList>
            <person name="Sheffer M.M."/>
            <person name="Hoppe A."/>
            <person name="Krehenwinkel H."/>
            <person name="Uhl G."/>
            <person name="Kuss A.W."/>
            <person name="Jensen L."/>
            <person name="Jensen C."/>
            <person name="Gillespie R.G."/>
            <person name="Hoff K.J."/>
            <person name="Prost S."/>
        </authorList>
    </citation>
    <scope>NUCLEOTIDE SEQUENCE</scope>
</reference>